<reference evidence="7" key="2">
    <citation type="submission" date="2016-06" db="EMBL/GenBank/DDBJ databases">
        <authorList>
            <person name="Toshchakov V.S."/>
        </authorList>
    </citation>
    <scope>NUCLEOTIDE SEQUENCE [LARGE SCALE GENOMIC DNA]</scope>
    <source>
        <strain>PM4 (JCM 30641</strain>
        <strain evidence="7">\VKM B-2940)</strain>
    </source>
</reference>
<feature type="binding site" evidence="4">
    <location>
        <begin position="39"/>
        <end position="42"/>
    </location>
    <ligand>
        <name>substrate</name>
    </ligand>
</feature>
<feature type="binding site" evidence="4">
    <location>
        <begin position="83"/>
        <end position="85"/>
    </location>
    <ligand>
        <name>substrate</name>
    </ligand>
</feature>
<dbReference type="Pfam" id="PF01255">
    <property type="entry name" value="Prenyltransf"/>
    <property type="match status" value="1"/>
</dbReference>
<accession>A0A1N5SY15</accession>
<dbReference type="CDD" id="cd00475">
    <property type="entry name" value="Cis_IPPS"/>
    <property type="match status" value="1"/>
</dbReference>
<dbReference type="InterPro" id="IPR018520">
    <property type="entry name" value="UPP_synth-like_CS"/>
</dbReference>
<protein>
    <recommendedName>
        <fullName evidence="4">Tritrans,polycis-undecaprenyl-diphosphate synthase (geranylgeranyl-diphosphate specific)</fullName>
        <ecNumber evidence="4">2.5.1.89</ecNumber>
    </recommendedName>
    <alternativeName>
        <fullName evidence="4">Undecaprenyl diphosphate synthase</fullName>
        <shortName evidence="4">UDS</shortName>
    </alternativeName>
    <alternativeName>
        <fullName evidence="4">Undecaprenyl pyrophosphate synthase</fullName>
        <shortName evidence="4">UPP synthase</shortName>
    </alternativeName>
</protein>
<dbReference type="GeneID" id="41587693"/>
<organism evidence="5 8">
    <name type="scientific">Cuniculiplasma divulgatum</name>
    <dbReference type="NCBI Taxonomy" id="1673428"/>
    <lineage>
        <taxon>Archaea</taxon>
        <taxon>Methanobacteriati</taxon>
        <taxon>Thermoplasmatota</taxon>
        <taxon>Thermoplasmata</taxon>
        <taxon>Thermoplasmatales</taxon>
        <taxon>Cuniculiplasmataceae</taxon>
        <taxon>Cuniculiplasma</taxon>
    </lineage>
</organism>
<proteinExistence type="inferred from homology"/>
<dbReference type="Proteomes" id="UP000195607">
    <property type="component" value="Chromosome I"/>
</dbReference>
<dbReference type="FunFam" id="3.40.1180.10:FF:000003">
    <property type="entry name" value="Isoprenyl transferase 2"/>
    <property type="match status" value="1"/>
</dbReference>
<comment type="catalytic activity">
    <reaction evidence="4">
        <text>geranylgeranyl diphosphate + 7 isopentenyl diphosphate = tri-trans,hepta-cis-undecaprenyl diphosphate + 7 diphosphate</text>
        <dbReference type="Rhea" id="RHEA:27622"/>
        <dbReference type="ChEBI" id="CHEBI:33019"/>
        <dbReference type="ChEBI" id="CHEBI:57533"/>
        <dbReference type="ChEBI" id="CHEBI:60388"/>
        <dbReference type="ChEBI" id="CHEBI:128769"/>
        <dbReference type="EC" id="2.5.1.89"/>
    </reaction>
</comment>
<keyword evidence="3 4" id="KW-0460">Magnesium</keyword>
<dbReference type="InterPro" id="IPR001441">
    <property type="entry name" value="UPP_synth-like"/>
</dbReference>
<feature type="binding site" evidence="4">
    <location>
        <begin position="214"/>
        <end position="216"/>
    </location>
    <ligand>
        <name>substrate</name>
    </ligand>
</feature>
<feature type="binding site" evidence="4">
    <location>
        <position position="87"/>
    </location>
    <ligand>
        <name>substrate</name>
    </ligand>
</feature>
<evidence type="ECO:0000313" key="5">
    <source>
        <dbReference type="EMBL" id="SIM40739.1"/>
    </source>
</evidence>
<feature type="binding site" evidence="4">
    <location>
        <position position="55"/>
    </location>
    <ligand>
        <name>substrate</name>
    </ligand>
</feature>
<dbReference type="AlphaFoldDB" id="A0A1N5SY15"/>
<keyword evidence="7" id="KW-1185">Reference proteome</keyword>
<dbReference type="EMBL" id="LT671858">
    <property type="protein sequence ID" value="SIM40739.1"/>
    <property type="molecule type" value="Genomic_DNA"/>
</dbReference>
<dbReference type="EMBL" id="LT719092">
    <property type="protein sequence ID" value="SJK84246.1"/>
    <property type="molecule type" value="Genomic_DNA"/>
</dbReference>
<dbReference type="PROSITE" id="PS01066">
    <property type="entry name" value="UPP_SYNTHASE"/>
    <property type="match status" value="1"/>
</dbReference>
<feature type="binding site" evidence="4">
    <location>
        <position position="227"/>
    </location>
    <ligand>
        <name>Mg(2+)</name>
        <dbReference type="ChEBI" id="CHEBI:18420"/>
    </ligand>
</feature>
<feature type="active site" description="Proton acceptor" evidence="4">
    <location>
        <position position="86"/>
    </location>
</feature>
<dbReference type="NCBIfam" id="TIGR00055">
    <property type="entry name" value="uppS"/>
    <property type="match status" value="1"/>
</dbReference>
<evidence type="ECO:0000256" key="3">
    <source>
        <dbReference type="ARBA" id="ARBA00022842"/>
    </source>
</evidence>
<evidence type="ECO:0000256" key="2">
    <source>
        <dbReference type="ARBA" id="ARBA00022723"/>
    </source>
</evidence>
<dbReference type="GO" id="GO:0016094">
    <property type="term" value="P:polyprenol biosynthetic process"/>
    <property type="evidence" value="ECO:0007669"/>
    <property type="project" value="TreeGrafter"/>
</dbReference>
<dbReference type="Proteomes" id="UP000187822">
    <property type="component" value="Chromosome I"/>
</dbReference>
<dbReference type="PANTHER" id="PTHR10291">
    <property type="entry name" value="DEHYDRODOLICHYL DIPHOSPHATE SYNTHASE FAMILY MEMBER"/>
    <property type="match status" value="1"/>
</dbReference>
<feature type="binding site" evidence="4">
    <location>
        <position position="89"/>
    </location>
    <ligand>
        <name>substrate</name>
    </ligand>
</feature>
<dbReference type="STRING" id="1673428.CPM_0361"/>
<dbReference type="GO" id="GO:0000287">
    <property type="term" value="F:magnesium ion binding"/>
    <property type="evidence" value="ECO:0007669"/>
    <property type="project" value="UniProtKB-UniRule"/>
</dbReference>
<sequence>MSLSRKIGDLTEEIYEKVLLEQIKKDGNIPYHVGIITDGNRRYASSHGMDSNLGHVKGKEKLEEVLEWCMEIGTRVVTVYAFSTENFKRDNDEVRFLFTLISNSLLNLISDERVLKNKIRVKIIGSIDTLPKFLQDSIRKVEDATKDYDGYKLNIAVAYGGREEIIEAIRKIAEEYKSGKIEMKDISEENFRKYLYDGTIPDPDLILRTSGEERVSNFLLWQGAYSELYFSDVFWPELRKLDFLRAVRSYQTRKRRFGT</sequence>
<evidence type="ECO:0000256" key="4">
    <source>
        <dbReference type="HAMAP-Rule" id="MF_01139"/>
    </source>
</evidence>
<dbReference type="InterPro" id="IPR036424">
    <property type="entry name" value="UPP_synth-like_sf"/>
</dbReference>
<evidence type="ECO:0000313" key="8">
    <source>
        <dbReference type="Proteomes" id="UP000195607"/>
    </source>
</evidence>
<reference evidence="5 8" key="1">
    <citation type="submission" date="2016-04" db="EMBL/GenBank/DDBJ databases">
        <authorList>
            <person name="Evans L.H."/>
            <person name="Alamgir A."/>
            <person name="Owens N."/>
            <person name="Weber N.D."/>
            <person name="Virtaneva K."/>
            <person name="Barbian K."/>
            <person name="Babar A."/>
            <person name="Rosenke K."/>
        </authorList>
    </citation>
    <scope>NUCLEOTIDE SEQUENCE [LARGE SCALE GENOMIC DNA]</scope>
    <source>
        <strain evidence="5">S5</strain>
        <strain evidence="8">S5(T) (JCM 30642 \VKM B-2941)</strain>
    </source>
</reference>
<dbReference type="KEGG" id="cdiv:CPM_0361"/>
<comment type="cofactor">
    <cofactor evidence="4">
        <name>Mg(2+)</name>
        <dbReference type="ChEBI" id="CHEBI:18420"/>
    </cofactor>
    <text evidence="4">Binds 2 magnesium ions per subunit.</text>
</comment>
<evidence type="ECO:0000313" key="6">
    <source>
        <dbReference type="EMBL" id="SJK84246.1"/>
    </source>
</evidence>
<feature type="active site" evidence="4">
    <location>
        <position position="38"/>
    </location>
</feature>
<gene>
    <name evidence="4" type="primary">uppS</name>
    <name evidence="6" type="ORF">CPM_0361</name>
    <name evidence="5" type="ORF">CSP5_0390</name>
</gene>
<comment type="subunit">
    <text evidence="4">Homodimer.</text>
</comment>
<keyword evidence="1 4" id="KW-0808">Transferase</keyword>
<reference evidence="6" key="3">
    <citation type="submission" date="2016-06" db="EMBL/GenBank/DDBJ databases">
        <authorList>
            <person name="Olsen C.W."/>
            <person name="Carey S."/>
            <person name="Hinshaw L."/>
            <person name="Karasin A.I."/>
        </authorList>
    </citation>
    <scope>NUCLEOTIDE SEQUENCE [LARGE SCALE GENOMIC DNA]</scope>
    <source>
        <strain evidence="6">PM4</strain>
    </source>
</reference>
<comment type="caution">
    <text evidence="4">Lacks conserved residue(s) required for the propagation of feature annotation.</text>
</comment>
<feature type="binding site" evidence="4">
    <location>
        <position position="38"/>
    </location>
    <ligand>
        <name>Mg(2+)</name>
        <dbReference type="ChEBI" id="CHEBI:18420"/>
    </ligand>
</feature>
<dbReference type="Gene3D" id="3.40.1180.10">
    <property type="entry name" value="Decaprenyl diphosphate synthase-like"/>
    <property type="match status" value="1"/>
</dbReference>
<dbReference type="OrthoDB" id="8293at2157"/>
<name>A0A1N5SY15_9ARCH</name>
<comment type="similarity">
    <text evidence="4">Belongs to the UPP synthase family.</text>
</comment>
<evidence type="ECO:0000256" key="1">
    <source>
        <dbReference type="ARBA" id="ARBA00022679"/>
    </source>
</evidence>
<dbReference type="PANTHER" id="PTHR10291:SF43">
    <property type="entry name" value="DEHYDRODOLICHYL DIPHOSPHATE SYNTHASE COMPLEX SUBUNIT DHDDS"/>
    <property type="match status" value="1"/>
</dbReference>
<dbReference type="HAMAP" id="MF_01139">
    <property type="entry name" value="ISPT"/>
    <property type="match status" value="1"/>
</dbReference>
<feature type="binding site" evidence="4">
    <location>
        <position position="208"/>
    </location>
    <ligand>
        <name>substrate</name>
    </ligand>
</feature>
<evidence type="ECO:0000313" key="7">
    <source>
        <dbReference type="Proteomes" id="UP000187822"/>
    </source>
</evidence>
<dbReference type="SUPFAM" id="SSF64005">
    <property type="entry name" value="Undecaprenyl diphosphate synthase"/>
    <property type="match status" value="1"/>
</dbReference>
<dbReference type="RefSeq" id="WP_021789142.1">
    <property type="nucleotide sequence ID" value="NZ_LT671858.1"/>
</dbReference>
<dbReference type="EC" id="2.5.1.89" evidence="4"/>
<dbReference type="GO" id="GO:0045547">
    <property type="term" value="F:ditrans,polycis-polyprenyl diphosphate synthase [(2E,6E)-farnesyl diphosphate specific] activity"/>
    <property type="evidence" value="ECO:0007669"/>
    <property type="project" value="TreeGrafter"/>
</dbReference>
<keyword evidence="2 4" id="KW-0479">Metal-binding</keyword>
<comment type="function">
    <text evidence="4">Catalyzes the sequential condensation of isopentenyl diphosphate (IPP) with geranylgeranyl diphosphate (GGPP) to yield (2Z,6Z,10Z,14Z,18Z,22Z,26Z,30E,34E,38E)-undecaprenyl diphosphate (tritrans,heptacis-UPP). It is probably the precursor of glycosyl carrier lipids.</text>
</comment>